<evidence type="ECO:0000256" key="2">
    <source>
        <dbReference type="ARBA" id="ARBA00022692"/>
    </source>
</evidence>
<reference evidence="8" key="1">
    <citation type="journal article" date="2011" name="Proc. Natl. Acad. Sci. U.S.A.">
        <title>Obligate biotrophy features unraveled by the genomic analysis of rust fungi.</title>
        <authorList>
            <person name="Duplessis S."/>
            <person name="Cuomo C.A."/>
            <person name="Lin Y.-C."/>
            <person name="Aerts A."/>
            <person name="Tisserant E."/>
            <person name="Veneault-Fourrey C."/>
            <person name="Joly D.L."/>
            <person name="Hacquard S."/>
            <person name="Amselem J."/>
            <person name="Cantarel B.L."/>
            <person name="Chiu R."/>
            <person name="Coutinho P.M."/>
            <person name="Feau N."/>
            <person name="Field M."/>
            <person name="Frey P."/>
            <person name="Gelhaye E."/>
            <person name="Goldberg J."/>
            <person name="Grabherr M.G."/>
            <person name="Kodira C.D."/>
            <person name="Kohler A."/>
            <person name="Kuees U."/>
            <person name="Lindquist E.A."/>
            <person name="Lucas S.M."/>
            <person name="Mago R."/>
            <person name="Mauceli E."/>
            <person name="Morin E."/>
            <person name="Murat C."/>
            <person name="Pangilinan J.L."/>
            <person name="Park R."/>
            <person name="Pearson M."/>
            <person name="Quesneville H."/>
            <person name="Rouhier N."/>
            <person name="Sakthikumar S."/>
            <person name="Salamov A.A."/>
            <person name="Schmutz J."/>
            <person name="Selles B."/>
            <person name="Shapiro H."/>
            <person name="Tanguay P."/>
            <person name="Tuskan G.A."/>
            <person name="Henrissat B."/>
            <person name="Van de Peer Y."/>
            <person name="Rouze P."/>
            <person name="Ellis J.G."/>
            <person name="Dodds P.N."/>
            <person name="Schein J.E."/>
            <person name="Zhong S."/>
            <person name="Hamelin R.C."/>
            <person name="Grigoriev I.V."/>
            <person name="Szabo L.J."/>
            <person name="Martin F."/>
        </authorList>
    </citation>
    <scope>NUCLEOTIDE SEQUENCE [LARGE SCALE GENOMIC DNA]</scope>
    <source>
        <strain evidence="8">CRL 75-36-700-3 / race SCCL</strain>
    </source>
</reference>
<feature type="transmembrane region" description="Helical" evidence="6">
    <location>
        <begin position="162"/>
        <end position="185"/>
    </location>
</feature>
<feature type="transmembrane region" description="Helical" evidence="6">
    <location>
        <begin position="361"/>
        <end position="386"/>
    </location>
</feature>
<feature type="transmembrane region" description="Helical" evidence="6">
    <location>
        <begin position="455"/>
        <end position="474"/>
    </location>
</feature>
<keyword evidence="4 6" id="KW-0472">Membrane</keyword>
<keyword evidence="2 6" id="KW-0812">Transmembrane</keyword>
<proteinExistence type="predicted"/>
<evidence type="ECO:0000256" key="6">
    <source>
        <dbReference type="SAM" id="Phobius"/>
    </source>
</evidence>
<feature type="transmembrane region" description="Helical" evidence="6">
    <location>
        <begin position="197"/>
        <end position="219"/>
    </location>
</feature>
<evidence type="ECO:0000313" key="8">
    <source>
        <dbReference type="Proteomes" id="UP000008783"/>
    </source>
</evidence>
<dbReference type="VEuPathDB" id="FungiDB:PGTG_21667"/>
<evidence type="ECO:0000256" key="3">
    <source>
        <dbReference type="ARBA" id="ARBA00022989"/>
    </source>
</evidence>
<dbReference type="KEGG" id="pgr:PGTG_21667"/>
<dbReference type="PRINTS" id="PR00447">
    <property type="entry name" value="NATRESASSCMP"/>
</dbReference>
<dbReference type="FunCoup" id="H6QSD0">
    <property type="interactions" value="144"/>
</dbReference>
<dbReference type="HOGENOM" id="CLU_020088_4_2_1"/>
<feature type="region of interest" description="Disordered" evidence="5">
    <location>
        <begin position="287"/>
        <end position="318"/>
    </location>
</feature>
<dbReference type="GO" id="GO:0006828">
    <property type="term" value="P:manganese ion transport"/>
    <property type="evidence" value="ECO:0000318"/>
    <property type="project" value="GO_Central"/>
</dbReference>
<accession>H6QSD0</accession>
<dbReference type="Pfam" id="PF01566">
    <property type="entry name" value="Nramp"/>
    <property type="match status" value="2"/>
</dbReference>
<dbReference type="PANTHER" id="PTHR11706">
    <property type="entry name" value="SOLUTE CARRIER PROTEIN FAMILY 11 MEMBER"/>
    <property type="match status" value="1"/>
</dbReference>
<dbReference type="GO" id="GO:0005384">
    <property type="term" value="F:manganese ion transmembrane transporter activity"/>
    <property type="evidence" value="ECO:0000318"/>
    <property type="project" value="GO_Central"/>
</dbReference>
<feature type="transmembrane region" description="Helical" evidence="6">
    <location>
        <begin position="77"/>
        <end position="102"/>
    </location>
</feature>
<dbReference type="OrthoDB" id="409173at2759"/>
<evidence type="ECO:0000256" key="1">
    <source>
        <dbReference type="ARBA" id="ARBA00004141"/>
    </source>
</evidence>
<feature type="compositionally biased region" description="Basic and acidic residues" evidence="5">
    <location>
        <begin position="287"/>
        <end position="299"/>
    </location>
</feature>
<name>H6QSD0_PUCGT</name>
<gene>
    <name evidence="7" type="ORF">PGTG_21667</name>
</gene>
<dbReference type="InterPro" id="IPR001046">
    <property type="entry name" value="NRAMP_fam"/>
</dbReference>
<dbReference type="Proteomes" id="UP000008783">
    <property type="component" value="Unassembled WGS sequence"/>
</dbReference>
<dbReference type="GeneID" id="13542635"/>
<feature type="compositionally biased region" description="Polar residues" evidence="5">
    <location>
        <begin position="305"/>
        <end position="318"/>
    </location>
</feature>
<dbReference type="PANTHER" id="PTHR11706:SF101">
    <property type="entry name" value="MANGANESE TRANSPORTER SMF1"/>
    <property type="match status" value="1"/>
</dbReference>
<feature type="transmembrane region" description="Helical" evidence="6">
    <location>
        <begin position="39"/>
        <end position="57"/>
    </location>
</feature>
<protein>
    <submittedName>
        <fullName evidence="7">Uncharacterized protein</fullName>
    </submittedName>
</protein>
<dbReference type="GO" id="GO:0034755">
    <property type="term" value="P:iron ion transmembrane transport"/>
    <property type="evidence" value="ECO:0000318"/>
    <property type="project" value="GO_Central"/>
</dbReference>
<evidence type="ECO:0000256" key="4">
    <source>
        <dbReference type="ARBA" id="ARBA00023136"/>
    </source>
</evidence>
<dbReference type="AlphaFoldDB" id="H6QSD0"/>
<dbReference type="STRING" id="418459.H6QSD0"/>
<feature type="transmembrane region" description="Helical" evidence="6">
    <location>
        <begin position="239"/>
        <end position="262"/>
    </location>
</feature>
<sequence>MAIADSSDPTEHDHPSSSSAAAAARLAPRRKRVWKANKIFRNQLKFIGPGIVAAVAYCDPGNWATDLEAGSTFGYAHLFVILSASMMAIVLQVLATRLGYVTGKDLAQHCRARFYDRPTHTKLWRWACLYPLYAVCEAGIIFTDLAELLGSAIALKMLIPRLPLWVGVLLTSTDVFIVLAFFNSYPEISSRSRRSMHIFEFSVSILVLIVLVSFIVLIVNVQPDWGDTFRGYLPSRTMIVNGGLYLAVSIVGATVMPHSIFLGKQNSSPFYSQCCSQNQFQGCISDRLKPSPMEDKETQLGRSPDPSTSPNLSPIQQSGDLPSLQIARAAGLRLHQTSPVNDYVSSVEHCKAHLAHASFDVAISLFTLALPINSAILIVAAAAFYYSGSDGPSQVADLASAHQLLTSRVGVGSGYIFAIALLVAGQAASITVTLAGQIVSEGFIEWRTRPFVRRLVTRLIGIVPSAIVAASVGPQGVDDLLIGSQVALSMVLPFVVLPLIIFTSDPQTMTMPNYHSLPSGSPIGSPTTTHPTKPPGENENEGSLALMSSNESTFENNLATKIIVGLIFCICCVANVYAIVQLAQGRT</sequence>
<keyword evidence="3 6" id="KW-1133">Transmembrane helix</keyword>
<feature type="compositionally biased region" description="Polar residues" evidence="5">
    <location>
        <begin position="513"/>
        <end position="531"/>
    </location>
</feature>
<dbReference type="GO" id="GO:0030026">
    <property type="term" value="P:intracellular manganese ion homeostasis"/>
    <property type="evidence" value="ECO:0000318"/>
    <property type="project" value="GO_Central"/>
</dbReference>
<dbReference type="GO" id="GO:0005886">
    <property type="term" value="C:plasma membrane"/>
    <property type="evidence" value="ECO:0000318"/>
    <property type="project" value="GO_Central"/>
</dbReference>
<feature type="transmembrane region" description="Helical" evidence="6">
    <location>
        <begin position="480"/>
        <end position="502"/>
    </location>
</feature>
<evidence type="ECO:0000256" key="5">
    <source>
        <dbReference type="SAM" id="MobiDB-lite"/>
    </source>
</evidence>
<feature type="transmembrane region" description="Helical" evidence="6">
    <location>
        <begin position="558"/>
        <end position="580"/>
    </location>
</feature>
<dbReference type="EMBL" id="DS178292">
    <property type="protein sequence ID" value="EHS63658.1"/>
    <property type="molecule type" value="Genomic_DNA"/>
</dbReference>
<comment type="subcellular location">
    <subcellularLocation>
        <location evidence="1">Membrane</location>
        <topology evidence="1">Multi-pass membrane protein</topology>
    </subcellularLocation>
</comment>
<feature type="region of interest" description="Disordered" evidence="5">
    <location>
        <begin position="513"/>
        <end position="543"/>
    </location>
</feature>
<feature type="region of interest" description="Disordered" evidence="5">
    <location>
        <begin position="1"/>
        <end position="22"/>
    </location>
</feature>
<dbReference type="GO" id="GO:0006879">
    <property type="term" value="P:intracellular iron ion homeostasis"/>
    <property type="evidence" value="ECO:0000318"/>
    <property type="project" value="GO_Central"/>
</dbReference>
<dbReference type="RefSeq" id="XP_003889594.1">
    <property type="nucleotide sequence ID" value="XM_003889545.1"/>
</dbReference>
<feature type="transmembrane region" description="Helical" evidence="6">
    <location>
        <begin position="123"/>
        <end position="142"/>
    </location>
</feature>
<dbReference type="NCBIfam" id="NF037982">
    <property type="entry name" value="Nramp_1"/>
    <property type="match status" value="2"/>
</dbReference>
<feature type="transmembrane region" description="Helical" evidence="6">
    <location>
        <begin position="414"/>
        <end position="435"/>
    </location>
</feature>
<keyword evidence="8" id="KW-1185">Reference proteome</keyword>
<organism evidence="7 8">
    <name type="scientific">Puccinia graminis f. sp. tritici (strain CRL 75-36-700-3 / race SCCL)</name>
    <name type="common">Black stem rust fungus</name>
    <dbReference type="NCBI Taxonomy" id="418459"/>
    <lineage>
        <taxon>Eukaryota</taxon>
        <taxon>Fungi</taxon>
        <taxon>Dikarya</taxon>
        <taxon>Basidiomycota</taxon>
        <taxon>Pucciniomycotina</taxon>
        <taxon>Pucciniomycetes</taxon>
        <taxon>Pucciniales</taxon>
        <taxon>Pucciniaceae</taxon>
        <taxon>Puccinia</taxon>
    </lineage>
</organism>
<evidence type="ECO:0000313" key="7">
    <source>
        <dbReference type="EMBL" id="EHS63658.1"/>
    </source>
</evidence>
<dbReference type="InParanoid" id="H6QSD0"/>